<dbReference type="PANTHER" id="PTHR21043">
    <property type="entry name" value="IOJAP SUPERFAMILY ORTHOLOG"/>
    <property type="match status" value="1"/>
</dbReference>
<comment type="caution">
    <text evidence="6">The sequence shown here is derived from an EMBL/GenBank/DDBJ whole genome shotgun (WGS) entry which is preliminary data.</text>
</comment>
<dbReference type="Proteomes" id="UP000310200">
    <property type="component" value="Unassembled WGS sequence"/>
</dbReference>
<comment type="subcellular location">
    <subcellularLocation>
        <location evidence="1">Mitochondrion</location>
    </subcellularLocation>
</comment>
<evidence type="ECO:0000313" key="6">
    <source>
        <dbReference type="EMBL" id="TGZ49010.1"/>
    </source>
</evidence>
<evidence type="ECO:0000313" key="7">
    <source>
        <dbReference type="Proteomes" id="UP000310200"/>
    </source>
</evidence>
<dbReference type="Pfam" id="PF02410">
    <property type="entry name" value="RsfS"/>
    <property type="match status" value="1"/>
</dbReference>
<proteinExistence type="inferred from homology"/>
<dbReference type="EMBL" id="QBLH01002272">
    <property type="protein sequence ID" value="TGZ49010.1"/>
    <property type="molecule type" value="Genomic_DNA"/>
</dbReference>
<dbReference type="GO" id="GO:0090071">
    <property type="term" value="P:negative regulation of ribosome biogenesis"/>
    <property type="evidence" value="ECO:0007669"/>
    <property type="project" value="TreeGrafter"/>
</dbReference>
<dbReference type="GO" id="GO:0043023">
    <property type="term" value="F:ribosomal large subunit binding"/>
    <property type="evidence" value="ECO:0007669"/>
    <property type="project" value="TreeGrafter"/>
</dbReference>
<comment type="function">
    <text evidence="4">Required for normal mitochondrial ribosome function and mitochondrial translation. May play a role in ribosome biogenesis by preventing premature association of the 28S and 39S ribosomal subunits. Interacts with mitochondrial ribosomal protein uL14m (MRPL14), probably blocking formation of intersubunit bridge B8, preventing association of the 28S and 39S ribosomal subunits. Addition to isolated mitochondrial ribosomal subunits partially inhibits translation, probably by interfering with the association of the 28S and 39S ribosomal subunits and the formation of functional ribosomes. May also participate in the assembly and/or regulation of the stability of the large subunit of the mitochondrial ribosome. May function as a ribosomal silencing factor.</text>
</comment>
<dbReference type="FunFam" id="3.30.460.10:FF:000018">
    <property type="entry name" value="Mitochondrial assembly of ribosomal large subunit 1"/>
    <property type="match status" value="1"/>
</dbReference>
<dbReference type="NCBIfam" id="TIGR00090">
    <property type="entry name" value="rsfS_iojap_ybeB"/>
    <property type="match status" value="1"/>
</dbReference>
<dbReference type="PANTHER" id="PTHR21043:SF0">
    <property type="entry name" value="MITOCHONDRIAL ASSEMBLY OF RIBOSOMAL LARGE SUBUNIT PROTEIN 1"/>
    <property type="match status" value="1"/>
</dbReference>
<dbReference type="InterPro" id="IPR004394">
    <property type="entry name" value="Iojap/RsfS/C7orf30"/>
</dbReference>
<evidence type="ECO:0000256" key="4">
    <source>
        <dbReference type="ARBA" id="ARBA00053669"/>
    </source>
</evidence>
<evidence type="ECO:0000256" key="2">
    <source>
        <dbReference type="ARBA" id="ARBA00010574"/>
    </source>
</evidence>
<comment type="similarity">
    <text evidence="2">Belongs to the Iojap/RsfS family.</text>
</comment>
<organism evidence="6 7">
    <name type="scientific">Temnothorax longispinosus</name>
    <dbReference type="NCBI Taxonomy" id="300112"/>
    <lineage>
        <taxon>Eukaryota</taxon>
        <taxon>Metazoa</taxon>
        <taxon>Ecdysozoa</taxon>
        <taxon>Arthropoda</taxon>
        <taxon>Hexapoda</taxon>
        <taxon>Insecta</taxon>
        <taxon>Pterygota</taxon>
        <taxon>Neoptera</taxon>
        <taxon>Endopterygota</taxon>
        <taxon>Hymenoptera</taxon>
        <taxon>Apocrita</taxon>
        <taxon>Aculeata</taxon>
        <taxon>Formicoidea</taxon>
        <taxon>Formicidae</taxon>
        <taxon>Myrmicinae</taxon>
        <taxon>Temnothorax</taxon>
    </lineage>
</organism>
<dbReference type="SUPFAM" id="SSF81301">
    <property type="entry name" value="Nucleotidyltransferase"/>
    <property type="match status" value="1"/>
</dbReference>
<accession>A0A4S2KI82</accession>
<evidence type="ECO:0000256" key="1">
    <source>
        <dbReference type="ARBA" id="ARBA00004173"/>
    </source>
</evidence>
<sequence>MRIGMRSCVLRNLLRARHLSRETLGGHAARSLTYSRLRLTRRFSSTVGKDGSDENDDATKGTGSNLATAINTKYKIFHDEDADVILDVSEEQQKILLEDLNKQEEIHDPYADINLNHGVTGVYDIEELIELLERDKAKNIFVASVPKEYAYVDYIVVVSGNSWKHMNALATFVRKVYKLKRYPTERIPKIEGKDSKDWIALDLGNIALHIFSHSAREHYDLETLWTVGSQYDDRTNESEELNIMDRYNAFLADLQPADDAQ</sequence>
<evidence type="ECO:0000256" key="5">
    <source>
        <dbReference type="ARBA" id="ARBA00073331"/>
    </source>
</evidence>
<protein>
    <recommendedName>
        <fullName evidence="5">Mitochondrial assembly of ribosomal large subunit protein 1</fullName>
    </recommendedName>
</protein>
<dbReference type="GO" id="GO:0017148">
    <property type="term" value="P:negative regulation of translation"/>
    <property type="evidence" value="ECO:0007669"/>
    <property type="project" value="TreeGrafter"/>
</dbReference>
<name>A0A4S2KI82_9HYME</name>
<keyword evidence="7" id="KW-1185">Reference proteome</keyword>
<dbReference type="InterPro" id="IPR043519">
    <property type="entry name" value="NT_sf"/>
</dbReference>
<dbReference type="STRING" id="300112.A0A4S2KI82"/>
<gene>
    <name evidence="6" type="ORF">DBV15_06672</name>
</gene>
<dbReference type="GO" id="GO:0005739">
    <property type="term" value="C:mitochondrion"/>
    <property type="evidence" value="ECO:0007669"/>
    <property type="project" value="UniProtKB-SubCell"/>
</dbReference>
<evidence type="ECO:0000256" key="3">
    <source>
        <dbReference type="ARBA" id="ARBA00023128"/>
    </source>
</evidence>
<dbReference type="Gene3D" id="3.30.460.10">
    <property type="entry name" value="Beta Polymerase, domain 2"/>
    <property type="match status" value="1"/>
</dbReference>
<dbReference type="AlphaFoldDB" id="A0A4S2KI82"/>
<dbReference type="HAMAP" id="MF_01477">
    <property type="entry name" value="Iojap_RsfS"/>
    <property type="match status" value="1"/>
</dbReference>
<reference evidence="6 7" key="1">
    <citation type="journal article" date="2019" name="Philos. Trans. R. Soc. Lond., B, Biol. Sci.">
        <title>Ant behaviour and brain gene expression of defending hosts depend on the ecological success of the intruding social parasite.</title>
        <authorList>
            <person name="Kaur R."/>
            <person name="Stoldt M."/>
            <person name="Jongepier E."/>
            <person name="Feldmeyer B."/>
            <person name="Menzel F."/>
            <person name="Bornberg-Bauer E."/>
            <person name="Foitzik S."/>
        </authorList>
    </citation>
    <scope>NUCLEOTIDE SEQUENCE [LARGE SCALE GENOMIC DNA]</scope>
    <source>
        <tissue evidence="6">Whole body</tissue>
    </source>
</reference>
<keyword evidence="3" id="KW-0496">Mitochondrion</keyword>